<sequence>MKIWWGINIVWIILFVVNAIFVMLRKVDATGAQQTMQVRLFTLGILGIFFIFIVLCQLLALYFIKRSQRKK</sequence>
<gene>
    <name evidence="2" type="ORF">ABM34_09545</name>
</gene>
<organism evidence="2 3">
    <name type="scientific">Companilactobacillus ginsenosidimutans</name>
    <dbReference type="NCBI Taxonomy" id="1007676"/>
    <lineage>
        <taxon>Bacteria</taxon>
        <taxon>Bacillati</taxon>
        <taxon>Bacillota</taxon>
        <taxon>Bacilli</taxon>
        <taxon>Lactobacillales</taxon>
        <taxon>Lactobacillaceae</taxon>
        <taxon>Companilactobacillus</taxon>
    </lineage>
</organism>
<dbReference type="AlphaFoldDB" id="A0A0H4QIH7"/>
<dbReference type="RefSeq" id="WP_048705307.1">
    <property type="nucleotide sequence ID" value="NZ_CP012034.1"/>
</dbReference>
<accession>A0A0H4QIH7</accession>
<dbReference type="Proteomes" id="UP000036106">
    <property type="component" value="Chromosome"/>
</dbReference>
<dbReference type="PATRIC" id="fig|1007676.4.peg.1932"/>
<dbReference type="Pfam" id="PF13061">
    <property type="entry name" value="DUF3923"/>
    <property type="match status" value="1"/>
</dbReference>
<evidence type="ECO:0000313" key="2">
    <source>
        <dbReference type="EMBL" id="AKP67747.1"/>
    </source>
</evidence>
<keyword evidence="2" id="KW-0830">Ubiquinone</keyword>
<evidence type="ECO:0000313" key="3">
    <source>
        <dbReference type="Proteomes" id="UP000036106"/>
    </source>
</evidence>
<reference evidence="3" key="1">
    <citation type="submission" date="2015-07" db="EMBL/GenBank/DDBJ databases">
        <title>Lactobacillus ginsenosidimutans/EMML 3141/ whole genome sequencing.</title>
        <authorList>
            <person name="Kim M.K."/>
            <person name="Im W.-T."/>
            <person name="Srinivasan S."/>
            <person name="Lee J.-J."/>
        </authorList>
    </citation>
    <scope>NUCLEOTIDE SEQUENCE [LARGE SCALE GENOMIC DNA]</scope>
    <source>
        <strain evidence="3">EMML 3041</strain>
    </source>
</reference>
<keyword evidence="1" id="KW-0812">Transmembrane</keyword>
<dbReference type="EMBL" id="CP012034">
    <property type="protein sequence ID" value="AKP67747.1"/>
    <property type="molecule type" value="Genomic_DNA"/>
</dbReference>
<feature type="transmembrane region" description="Helical" evidence="1">
    <location>
        <begin position="7"/>
        <end position="24"/>
    </location>
</feature>
<keyword evidence="1" id="KW-1133">Transmembrane helix</keyword>
<dbReference type="OrthoDB" id="2413843at2"/>
<name>A0A0H4QIH7_9LACO</name>
<keyword evidence="1" id="KW-0472">Membrane</keyword>
<dbReference type="STRING" id="1007676.ABM34_09545"/>
<evidence type="ECO:0000256" key="1">
    <source>
        <dbReference type="SAM" id="Phobius"/>
    </source>
</evidence>
<dbReference type="InterPro" id="IPR025037">
    <property type="entry name" value="DUF3923"/>
</dbReference>
<dbReference type="KEGG" id="lgn:ABM34_09545"/>
<protein>
    <submittedName>
        <fullName evidence="2">NADH:ubiquinone oxidoreductase</fullName>
    </submittedName>
</protein>
<proteinExistence type="predicted"/>
<keyword evidence="3" id="KW-1185">Reference proteome</keyword>
<feature type="transmembrane region" description="Helical" evidence="1">
    <location>
        <begin position="44"/>
        <end position="64"/>
    </location>
</feature>